<proteinExistence type="predicted"/>
<accession>A0AAD5DIP3</accession>
<comment type="caution">
    <text evidence="2">The sequence shown here is derived from an EMBL/GenBank/DDBJ whole genome shotgun (WGS) entry which is preliminary data.</text>
</comment>
<evidence type="ECO:0000313" key="3">
    <source>
        <dbReference type="Proteomes" id="UP001205105"/>
    </source>
</evidence>
<dbReference type="EMBL" id="JADXDR010000198">
    <property type="protein sequence ID" value="KAI7836220.1"/>
    <property type="molecule type" value="Genomic_DNA"/>
</dbReference>
<gene>
    <name evidence="2" type="ORF">COHA_009901</name>
</gene>
<sequence>MGRRGETEEERRARKEAVKQQKAARRLQREGAVQQVDPDFGRKPCDLCSGLKDTLIRCQTDASGQWRMVCGRCWRDLSGGVVDGDAAHPHYRYGGLWRNLHQPAK</sequence>
<dbReference type="AlphaFoldDB" id="A0AAD5DIP3"/>
<feature type="compositionally biased region" description="Basic and acidic residues" evidence="1">
    <location>
        <begin position="1"/>
        <end position="19"/>
    </location>
</feature>
<dbReference type="EMBL" id="JADXDR010000198">
    <property type="protein sequence ID" value="KAI7836221.1"/>
    <property type="molecule type" value="Genomic_DNA"/>
</dbReference>
<protein>
    <submittedName>
        <fullName evidence="2">Uncharacterized protein</fullName>
    </submittedName>
</protein>
<name>A0AAD5DIP3_9CHLO</name>
<evidence type="ECO:0000313" key="2">
    <source>
        <dbReference type="EMBL" id="KAI7836220.1"/>
    </source>
</evidence>
<reference evidence="2" key="1">
    <citation type="submission" date="2020-11" db="EMBL/GenBank/DDBJ databases">
        <title>Chlorella ohadii genome sequencing and assembly.</title>
        <authorList>
            <person name="Murik O."/>
            <person name="Treves H."/>
            <person name="Kedem I."/>
            <person name="Shotland Y."/>
            <person name="Kaplan A."/>
        </authorList>
    </citation>
    <scope>NUCLEOTIDE SEQUENCE</scope>
    <source>
        <strain evidence="2">1</strain>
    </source>
</reference>
<organism evidence="2 3">
    <name type="scientific">Chlorella ohadii</name>
    <dbReference type="NCBI Taxonomy" id="2649997"/>
    <lineage>
        <taxon>Eukaryota</taxon>
        <taxon>Viridiplantae</taxon>
        <taxon>Chlorophyta</taxon>
        <taxon>core chlorophytes</taxon>
        <taxon>Trebouxiophyceae</taxon>
        <taxon>Chlorellales</taxon>
        <taxon>Chlorellaceae</taxon>
        <taxon>Chlorella clade</taxon>
        <taxon>Chlorella</taxon>
    </lineage>
</organism>
<keyword evidence="3" id="KW-1185">Reference proteome</keyword>
<evidence type="ECO:0000256" key="1">
    <source>
        <dbReference type="SAM" id="MobiDB-lite"/>
    </source>
</evidence>
<feature type="region of interest" description="Disordered" evidence="1">
    <location>
        <begin position="1"/>
        <end position="35"/>
    </location>
</feature>
<dbReference type="Proteomes" id="UP001205105">
    <property type="component" value="Unassembled WGS sequence"/>
</dbReference>